<feature type="compositionally biased region" description="Polar residues" evidence="1">
    <location>
        <begin position="85"/>
        <end position="97"/>
    </location>
</feature>
<keyword evidence="3" id="KW-1185">Reference proteome</keyword>
<gene>
    <name evidence="2" type="ORF">SVUK_LOCUS3998</name>
</gene>
<feature type="compositionally biased region" description="Low complexity" evidence="1">
    <location>
        <begin position="74"/>
        <end position="84"/>
    </location>
</feature>
<evidence type="ECO:0000313" key="2">
    <source>
        <dbReference type="EMBL" id="VDM69000.1"/>
    </source>
</evidence>
<dbReference type="EMBL" id="UYYB01010731">
    <property type="protein sequence ID" value="VDM69000.1"/>
    <property type="molecule type" value="Genomic_DNA"/>
</dbReference>
<accession>A0A3P7I895</accession>
<evidence type="ECO:0000313" key="3">
    <source>
        <dbReference type="Proteomes" id="UP000270094"/>
    </source>
</evidence>
<dbReference type="Proteomes" id="UP000270094">
    <property type="component" value="Unassembled WGS sequence"/>
</dbReference>
<protein>
    <submittedName>
        <fullName evidence="2">Uncharacterized protein</fullName>
    </submittedName>
</protein>
<feature type="region of interest" description="Disordered" evidence="1">
    <location>
        <begin position="1"/>
        <end position="21"/>
    </location>
</feature>
<proteinExistence type="predicted"/>
<feature type="region of interest" description="Disordered" evidence="1">
    <location>
        <begin position="74"/>
        <end position="97"/>
    </location>
</feature>
<feature type="compositionally biased region" description="Basic and acidic residues" evidence="1">
    <location>
        <begin position="9"/>
        <end position="20"/>
    </location>
</feature>
<reference evidence="2 3" key="1">
    <citation type="submission" date="2018-11" db="EMBL/GenBank/DDBJ databases">
        <authorList>
            <consortium name="Pathogen Informatics"/>
        </authorList>
    </citation>
    <scope>NUCLEOTIDE SEQUENCE [LARGE SCALE GENOMIC DNA]</scope>
</reference>
<dbReference type="AlphaFoldDB" id="A0A3P7I895"/>
<evidence type="ECO:0000256" key="1">
    <source>
        <dbReference type="SAM" id="MobiDB-lite"/>
    </source>
</evidence>
<sequence>MIFGPKDMSTTRHGGDKVGKTNEASLTADLSDATLITRGEKVPSRYIIGVGFIVHPTVVHLVEDSITSLAIFSSSSPSQNHQSSTVNLQRQQLMTRN</sequence>
<organism evidence="2 3">
    <name type="scientific">Strongylus vulgaris</name>
    <name type="common">Blood worm</name>
    <dbReference type="NCBI Taxonomy" id="40348"/>
    <lineage>
        <taxon>Eukaryota</taxon>
        <taxon>Metazoa</taxon>
        <taxon>Ecdysozoa</taxon>
        <taxon>Nematoda</taxon>
        <taxon>Chromadorea</taxon>
        <taxon>Rhabditida</taxon>
        <taxon>Rhabditina</taxon>
        <taxon>Rhabditomorpha</taxon>
        <taxon>Strongyloidea</taxon>
        <taxon>Strongylidae</taxon>
        <taxon>Strongylus</taxon>
    </lineage>
</organism>
<name>A0A3P7I895_STRVU</name>